<sequence>MANFADLMLPQISHNVQDEVYVLENNFRVCQSTAVDKERLYKAVRLRSKGAEVDFAFVKQLLHQTTLNPLKVDKLGKIPIPVSIKDIQRLKETSQISYCGKGYKFLDSSKKLALEIDAAKIFSTTAEDLSLSSLVMHHLDLPSELMNVRANLDQLIVYESGCHYNHIMELEKECGSFGTMILQLPVEGGHEGGRFKVKYQGKEQVYENHKDSDRCFYVSSFYGNSQHSMESITRGARLTLTFSLVWENIENIIPKDFPVFLTALKEIKGSLPSWIPNRKAFSKMKNIKSTISNEVTSIETVAFACSSEDQLNEKLDSISLLLESKEDSVVYESSEVTPSELFTDVNDQHTEQTHLQKSMDEWIQDFGLVMGLDVNNSNQQDEDVDRCVPLNQDFSEVYEIGASVENVLYFVLEEKYVENDFSFRRLRGKDRKLAQLLQACGFLDTHLAVVTQTVSRSVTNCDSRHWRYSCDHEKVKSSTEISRWVDSKDVSKKLSIDLNWKNQCVGPLRKLPTSDRTATDSENECDCGECHDEWDMSTNEEYIHHFILVIWPKHHSFQMYCRYGLNSLLDNIEIKISSSRWLKKNRQKATEDLRTIISFCCINPRKVWNQKGSEGGELTLRLLRLCVDLRACEEGLRLLKIISSDFCLPQERVSNTQEMLPRRLRSWKNCADLINQMISPARIVKQLEPIIKLAQFFLNFDCFEGAKLVGDRISSSFINFDKQQALKIKQPEILSYIELIISLEGNAETANRERISSLASLFSKLEPSIQCYVVLELEAQASSRFKDMKSCNVMFQDLCKTLTVGDLRSSSIKDNLLVDLICFTSEDNKFRSWEKTLLLEKVISSPVILELSLSSELGVSIMASLIDNQLASLTNQLHTPAHRFQPSNETQVLLSLSSCLRFVIRMEKNTRVVDSQRSLSISSLLAKLNVHQLTMVLTDILKSSSERFKKYCSSITVIRHICDSLISRLKDNTVMLSRNTILQSVKALIELSDESFTQTFLKQVCEKEETASWSKKNKFSLLNDLIYSSPDVWGKLDCTSKQLIMNTSCLLVHSWIEEICRLLVNSSRGPSTSNWNSATLNESIINCVQLFFLVEKNRAELEEKITAQVFQPLISQLNGSQLLELVLKLYQSEVALRPNIKKFPACIDWYRGICRILFAMKYVSLVNLEIATKIVHCLLWLEDEQSWQSFALTVCTSFSVSQSQIFLRVFLKNVAIQLALKDSSPAFAAFVYMVDHWVQQSASLTEPSFSWHQPGAVVLNHPEVETFLRSSVQSMTYMKFSGIAEARQFAATLERMGHSNNFGVSVTSSGIGKYSQCVIIKNRDHFEQTRRNFLSWKTELVELVKLRNRISQENLRAKQLADAISSEPIMTDEVHIVPPPKRPKLNIPVVELE</sequence>
<evidence type="ECO:0000313" key="2">
    <source>
        <dbReference type="Proteomes" id="UP000789390"/>
    </source>
</evidence>
<evidence type="ECO:0000313" key="1">
    <source>
        <dbReference type="EMBL" id="CAH0102557.1"/>
    </source>
</evidence>
<comment type="caution">
    <text evidence="1">The sequence shown here is derived from an EMBL/GenBank/DDBJ whole genome shotgun (WGS) entry which is preliminary data.</text>
</comment>
<organism evidence="1 2">
    <name type="scientific">Daphnia galeata</name>
    <dbReference type="NCBI Taxonomy" id="27404"/>
    <lineage>
        <taxon>Eukaryota</taxon>
        <taxon>Metazoa</taxon>
        <taxon>Ecdysozoa</taxon>
        <taxon>Arthropoda</taxon>
        <taxon>Crustacea</taxon>
        <taxon>Branchiopoda</taxon>
        <taxon>Diplostraca</taxon>
        <taxon>Cladocera</taxon>
        <taxon>Anomopoda</taxon>
        <taxon>Daphniidae</taxon>
        <taxon>Daphnia</taxon>
    </lineage>
</organism>
<dbReference type="Proteomes" id="UP000789390">
    <property type="component" value="Unassembled WGS sequence"/>
</dbReference>
<dbReference type="OrthoDB" id="5971311at2759"/>
<dbReference type="EMBL" id="CAKKLH010000086">
    <property type="protein sequence ID" value="CAH0102557.1"/>
    <property type="molecule type" value="Genomic_DNA"/>
</dbReference>
<keyword evidence="2" id="KW-1185">Reference proteome</keyword>
<reference evidence="1" key="1">
    <citation type="submission" date="2021-11" db="EMBL/GenBank/DDBJ databases">
        <authorList>
            <person name="Schell T."/>
        </authorList>
    </citation>
    <scope>NUCLEOTIDE SEQUENCE</scope>
    <source>
        <strain evidence="1">M5</strain>
    </source>
</reference>
<gene>
    <name evidence="1" type="ORF">DGAL_LOCUS4977</name>
</gene>
<dbReference type="PANTHER" id="PTHR33099:SF7">
    <property type="entry name" value="MYND-TYPE DOMAIN-CONTAINING PROTEIN"/>
    <property type="match status" value="1"/>
</dbReference>
<protein>
    <submittedName>
        <fullName evidence="1">Uncharacterized protein</fullName>
    </submittedName>
</protein>
<accession>A0A8J2RHP3</accession>
<dbReference type="PANTHER" id="PTHR33099">
    <property type="entry name" value="FE2OG DIOXYGENASE DOMAIN-CONTAINING PROTEIN"/>
    <property type="match status" value="1"/>
</dbReference>
<proteinExistence type="predicted"/>
<name>A0A8J2RHP3_9CRUS</name>